<dbReference type="GO" id="GO:0032259">
    <property type="term" value="P:methylation"/>
    <property type="evidence" value="ECO:0007669"/>
    <property type="project" value="UniProtKB-KW"/>
</dbReference>
<evidence type="ECO:0000313" key="3">
    <source>
        <dbReference type="Proteomes" id="UP000309016"/>
    </source>
</evidence>
<reference evidence="2 3" key="1">
    <citation type="submission" date="2019-06" db="EMBL/GenBank/DDBJ databases">
        <title>Complete genome sequence of Antarcticibacterium flavum KCTC 52984T from an Antarctic marine sediment.</title>
        <authorList>
            <person name="Lee Y.M."/>
            <person name="Shin S.C."/>
        </authorList>
    </citation>
    <scope>NUCLEOTIDE SEQUENCE [LARGE SCALE GENOMIC DNA]</scope>
    <source>
        <strain evidence="2 3">KCTC 52984</strain>
    </source>
</reference>
<dbReference type="PANTHER" id="PTHR12843:SF5">
    <property type="entry name" value="EEF1A LYSINE METHYLTRANSFERASE 2"/>
    <property type="match status" value="1"/>
</dbReference>
<organism evidence="2 3">
    <name type="scientific">Antarcticibacterium flavum</name>
    <dbReference type="NCBI Taxonomy" id="2058175"/>
    <lineage>
        <taxon>Bacteria</taxon>
        <taxon>Pseudomonadati</taxon>
        <taxon>Bacteroidota</taxon>
        <taxon>Flavobacteriia</taxon>
        <taxon>Flavobacteriales</taxon>
        <taxon>Flavobacteriaceae</taxon>
        <taxon>Antarcticibacterium</taxon>
    </lineage>
</organism>
<sequence>MEETKEHWEKIYKTKDLKEVSWYQEKPRPSLNYIQSLELDKDAAIIDVGGGDSFLADHLLAEGYSNITVLDISEEAINRAKKRLGKKAGKITWITADAGDLKLKESYDLWHDRAAFHFLTAEEKIENYLKSMKAHVKKGGYVILGTFSEKGPEKCSGIKIKQYSLHEMADLFVEDFEIVDSENIDHITPTEAIQNFSFGIFKKL</sequence>
<keyword evidence="3" id="KW-1185">Reference proteome</keyword>
<keyword evidence="2" id="KW-0808">Transferase</keyword>
<dbReference type="AlphaFoldDB" id="A0A5B7X6Z4"/>
<dbReference type="PANTHER" id="PTHR12843">
    <property type="entry name" value="PROTEIN-LYSINE N-METHYLTRANSFERASE METTL10"/>
    <property type="match status" value="1"/>
</dbReference>
<dbReference type="Pfam" id="PF13649">
    <property type="entry name" value="Methyltransf_25"/>
    <property type="match status" value="1"/>
</dbReference>
<dbReference type="Gene3D" id="3.40.50.150">
    <property type="entry name" value="Vaccinia Virus protein VP39"/>
    <property type="match status" value="1"/>
</dbReference>
<dbReference type="OrthoDB" id="9788660at2"/>
<dbReference type="GO" id="GO:0008168">
    <property type="term" value="F:methyltransferase activity"/>
    <property type="evidence" value="ECO:0007669"/>
    <property type="project" value="UniProtKB-KW"/>
</dbReference>
<name>A0A5B7X6Z4_9FLAO</name>
<proteinExistence type="predicted"/>
<dbReference type="CDD" id="cd02440">
    <property type="entry name" value="AdoMet_MTases"/>
    <property type="match status" value="1"/>
</dbReference>
<feature type="domain" description="Methyltransferase" evidence="1">
    <location>
        <begin position="45"/>
        <end position="140"/>
    </location>
</feature>
<evidence type="ECO:0000313" key="2">
    <source>
        <dbReference type="EMBL" id="QCY71169.1"/>
    </source>
</evidence>
<protein>
    <submittedName>
        <fullName evidence="2">Class I SAM-dependent methyltransferase</fullName>
    </submittedName>
</protein>
<dbReference type="Proteomes" id="UP000309016">
    <property type="component" value="Chromosome"/>
</dbReference>
<dbReference type="RefSeq" id="WP_139067717.1">
    <property type="nucleotide sequence ID" value="NZ_CP040812.1"/>
</dbReference>
<keyword evidence="2" id="KW-0489">Methyltransferase</keyword>
<dbReference type="SUPFAM" id="SSF53335">
    <property type="entry name" value="S-adenosyl-L-methionine-dependent methyltransferases"/>
    <property type="match status" value="1"/>
</dbReference>
<dbReference type="InterPro" id="IPR041698">
    <property type="entry name" value="Methyltransf_25"/>
</dbReference>
<evidence type="ECO:0000259" key="1">
    <source>
        <dbReference type="Pfam" id="PF13649"/>
    </source>
</evidence>
<accession>A0A5B7X6Z4</accession>
<dbReference type="EMBL" id="CP040812">
    <property type="protein sequence ID" value="QCY71169.1"/>
    <property type="molecule type" value="Genomic_DNA"/>
</dbReference>
<gene>
    <name evidence="2" type="ORF">FHG64_18220</name>
</gene>
<dbReference type="InterPro" id="IPR029063">
    <property type="entry name" value="SAM-dependent_MTases_sf"/>
</dbReference>
<dbReference type="KEGG" id="afla:FHG64_18220"/>